<evidence type="ECO:0000256" key="3">
    <source>
        <dbReference type="ARBA" id="ARBA00022777"/>
    </source>
</evidence>
<dbReference type="InterPro" id="IPR050306">
    <property type="entry name" value="PfkB_Carbo_kinase"/>
</dbReference>
<dbReference type="EMBL" id="JAYMYS010000008">
    <property type="protein sequence ID" value="KAK7385525.1"/>
    <property type="molecule type" value="Genomic_DNA"/>
</dbReference>
<keyword evidence="2" id="KW-0808">Transferase</keyword>
<evidence type="ECO:0000313" key="7">
    <source>
        <dbReference type="Proteomes" id="UP001386955"/>
    </source>
</evidence>
<evidence type="ECO:0000259" key="5">
    <source>
        <dbReference type="Pfam" id="PF00294"/>
    </source>
</evidence>
<proteinExistence type="inferred from homology"/>
<gene>
    <name evidence="6" type="ORF">VNO78_31247</name>
</gene>
<evidence type="ECO:0000313" key="6">
    <source>
        <dbReference type="EMBL" id="KAK7385525.1"/>
    </source>
</evidence>
<dbReference type="GO" id="GO:0010264">
    <property type="term" value="P:myo-inositol hexakisphosphate biosynthetic process"/>
    <property type="evidence" value="ECO:0007669"/>
    <property type="project" value="TreeGrafter"/>
</dbReference>
<accession>A0AAN9RY33</accession>
<dbReference type="Gene3D" id="3.40.1190.20">
    <property type="match status" value="1"/>
</dbReference>
<reference evidence="6 7" key="1">
    <citation type="submission" date="2024-01" db="EMBL/GenBank/DDBJ databases">
        <title>The genomes of 5 underutilized Papilionoideae crops provide insights into root nodulation and disease resistanc.</title>
        <authorList>
            <person name="Jiang F."/>
        </authorList>
    </citation>
    <scope>NUCLEOTIDE SEQUENCE [LARGE SCALE GENOMIC DNA]</scope>
    <source>
        <strain evidence="6">DUOXIRENSHENG_FW03</strain>
        <tissue evidence="6">Leaves</tissue>
    </source>
</reference>
<comment type="caution">
    <text evidence="6">The sequence shown here is derived from an EMBL/GenBank/DDBJ whole genome shotgun (WGS) entry which is preliminary data.</text>
</comment>
<keyword evidence="4" id="KW-0472">Membrane</keyword>
<protein>
    <recommendedName>
        <fullName evidence="5">Carbohydrate kinase PfkB domain-containing protein</fullName>
    </recommendedName>
</protein>
<keyword evidence="3" id="KW-0418">Kinase</keyword>
<dbReference type="Pfam" id="PF00294">
    <property type="entry name" value="PfkB"/>
    <property type="match status" value="1"/>
</dbReference>
<dbReference type="InterPro" id="IPR029056">
    <property type="entry name" value="Ribokinase-like"/>
</dbReference>
<organism evidence="6 7">
    <name type="scientific">Psophocarpus tetragonolobus</name>
    <name type="common">Winged bean</name>
    <name type="synonym">Dolichos tetragonolobus</name>
    <dbReference type="NCBI Taxonomy" id="3891"/>
    <lineage>
        <taxon>Eukaryota</taxon>
        <taxon>Viridiplantae</taxon>
        <taxon>Streptophyta</taxon>
        <taxon>Embryophyta</taxon>
        <taxon>Tracheophyta</taxon>
        <taxon>Spermatophyta</taxon>
        <taxon>Magnoliopsida</taxon>
        <taxon>eudicotyledons</taxon>
        <taxon>Gunneridae</taxon>
        <taxon>Pentapetalae</taxon>
        <taxon>rosids</taxon>
        <taxon>fabids</taxon>
        <taxon>Fabales</taxon>
        <taxon>Fabaceae</taxon>
        <taxon>Papilionoideae</taxon>
        <taxon>50 kb inversion clade</taxon>
        <taxon>NPAAA clade</taxon>
        <taxon>indigoferoid/millettioid clade</taxon>
        <taxon>Phaseoleae</taxon>
        <taxon>Psophocarpus</taxon>
    </lineage>
</organism>
<sequence length="441" mass="48103">MVSDSKPIPRRGLVVGNYCHDVLHRDSLVVAETLGGAASFVSVILDALSLPFHTVSKVGPDFAYSAVTSNHPPIIIPDSQTTLFHAHFGSPNPDRLLNRVRSCHPIRPQDLPDQPRFGFGLAVGVGGEILPDTLEKMLDICDHVFVDVQALIRRFDSVDGRVSHVALRESGFFHLLPRVAFLKASADEAAFIDVQEARKWCCVLVTHGKHGCEVFSQNAAFLAAPFEADQVDRTGAGDCFLAGFSSGIVRGLPVPDAALLGNFFGSLAVGQVGPPKLHSTLIQMVKDEMHKRKVHDIPCLERRNELPGFRKSPEQDQFYASLVTAKAIVMCQIQASEPNLLSPPKVLEQNNAKTRLSLNSVQEEPIPSVDASDLTYQTEVITIRFRCLKAGWIVLLYFFWVNLLGCAAVPPLTVNCTYFLSGLHLLTGLSASSSVSALNFT</sequence>
<dbReference type="AlphaFoldDB" id="A0AAN9RY33"/>
<comment type="similarity">
    <text evidence="1">Belongs to the carbohydrate kinase PfkB family.</text>
</comment>
<keyword evidence="7" id="KW-1185">Reference proteome</keyword>
<dbReference type="Proteomes" id="UP001386955">
    <property type="component" value="Unassembled WGS sequence"/>
</dbReference>
<keyword evidence="4" id="KW-1133">Transmembrane helix</keyword>
<dbReference type="GO" id="GO:0016301">
    <property type="term" value="F:kinase activity"/>
    <property type="evidence" value="ECO:0007669"/>
    <property type="project" value="UniProtKB-KW"/>
</dbReference>
<keyword evidence="4" id="KW-0812">Transmembrane</keyword>
<dbReference type="PANTHER" id="PTHR43085:SF13">
    <property type="entry name" value="INOSITOL 3-KINASE"/>
    <property type="match status" value="1"/>
</dbReference>
<dbReference type="SUPFAM" id="SSF53613">
    <property type="entry name" value="Ribokinase-like"/>
    <property type="match status" value="1"/>
</dbReference>
<evidence type="ECO:0000256" key="4">
    <source>
        <dbReference type="SAM" id="Phobius"/>
    </source>
</evidence>
<feature type="transmembrane region" description="Helical" evidence="4">
    <location>
        <begin position="392"/>
        <end position="412"/>
    </location>
</feature>
<evidence type="ECO:0000256" key="2">
    <source>
        <dbReference type="ARBA" id="ARBA00022679"/>
    </source>
</evidence>
<evidence type="ECO:0000256" key="1">
    <source>
        <dbReference type="ARBA" id="ARBA00010688"/>
    </source>
</evidence>
<dbReference type="InterPro" id="IPR011611">
    <property type="entry name" value="PfkB_dom"/>
</dbReference>
<name>A0AAN9RY33_PSOTE</name>
<feature type="domain" description="Carbohydrate kinase PfkB" evidence="5">
    <location>
        <begin position="175"/>
        <end position="273"/>
    </location>
</feature>
<dbReference type="PANTHER" id="PTHR43085">
    <property type="entry name" value="HEXOKINASE FAMILY MEMBER"/>
    <property type="match status" value="1"/>
</dbReference>